<gene>
    <name evidence="1" type="ORF">HOLleu_38206</name>
</gene>
<evidence type="ECO:0000313" key="2">
    <source>
        <dbReference type="Proteomes" id="UP001152320"/>
    </source>
</evidence>
<proteinExistence type="predicted"/>
<organism evidence="1 2">
    <name type="scientific">Holothuria leucospilota</name>
    <name type="common">Black long sea cucumber</name>
    <name type="synonym">Mertensiothuria leucospilota</name>
    <dbReference type="NCBI Taxonomy" id="206669"/>
    <lineage>
        <taxon>Eukaryota</taxon>
        <taxon>Metazoa</taxon>
        <taxon>Echinodermata</taxon>
        <taxon>Eleutherozoa</taxon>
        <taxon>Echinozoa</taxon>
        <taxon>Holothuroidea</taxon>
        <taxon>Aspidochirotacea</taxon>
        <taxon>Aspidochirotida</taxon>
        <taxon>Holothuriidae</taxon>
        <taxon>Holothuria</taxon>
    </lineage>
</organism>
<dbReference type="EMBL" id="JAIZAY010000020">
    <property type="protein sequence ID" value="KAJ8023118.1"/>
    <property type="molecule type" value="Genomic_DNA"/>
</dbReference>
<evidence type="ECO:0000313" key="1">
    <source>
        <dbReference type="EMBL" id="KAJ8023118.1"/>
    </source>
</evidence>
<keyword evidence="2" id="KW-1185">Reference proteome</keyword>
<name>A0A9Q1BF33_HOLLE</name>
<protein>
    <submittedName>
        <fullName evidence="1">Uncharacterized protein</fullName>
    </submittedName>
</protein>
<sequence>MVKELSKKTEVDLTEDEGGLTVRVQEFCLDPDEKKRLDPVNDKAQPQMECKEVHLPDGSTYQLPEGVDLSGVDQKKAQQVADVVSKVHIYPMPPYIYVLEERHPLTRWLP</sequence>
<reference evidence="1" key="1">
    <citation type="submission" date="2021-10" db="EMBL/GenBank/DDBJ databases">
        <title>Tropical sea cucumber genome reveals ecological adaptation and Cuvierian tubules defense mechanism.</title>
        <authorList>
            <person name="Chen T."/>
        </authorList>
    </citation>
    <scope>NUCLEOTIDE SEQUENCE</scope>
    <source>
        <strain evidence="1">Nanhai2018</strain>
        <tissue evidence="1">Muscle</tissue>
    </source>
</reference>
<dbReference type="AlphaFoldDB" id="A0A9Q1BF33"/>
<dbReference type="Proteomes" id="UP001152320">
    <property type="component" value="Chromosome 20"/>
</dbReference>
<comment type="caution">
    <text evidence="1">The sequence shown here is derived from an EMBL/GenBank/DDBJ whole genome shotgun (WGS) entry which is preliminary data.</text>
</comment>
<accession>A0A9Q1BF33</accession>